<dbReference type="UniPathway" id="UPA00085"/>
<dbReference type="GO" id="GO:0005886">
    <property type="term" value="C:plasma membrane"/>
    <property type="evidence" value="ECO:0007669"/>
    <property type="project" value="UniProtKB-SubCell"/>
</dbReference>
<gene>
    <name evidence="10 11" type="primary">plsY</name>
    <name evidence="11" type="ORF">F8A88_03715</name>
</gene>
<keyword evidence="3 10" id="KW-0808">Transferase</keyword>
<sequence>MSIVLILFAFFIGSLPFGLYIAKTFRNIDPRKDGSCNTGATNVARLCGTRYGIAVLVLDVLKGAIPVIMANIWGAGWILLSIIMLGAVLGHVYSPFLNWKGGKAVATTIGVFLAASFWPALFAVAACAAVIALSGYVSLGSLTFAVCLPLFSLLSGNIHLLPVATILMVLMFWRHRENIQRLARGEEKPWRTKKSNQD</sequence>
<comment type="function">
    <text evidence="10">Catalyzes the transfer of an acyl group from acyl-phosphate (acyl-PO(4)) to glycerol-3-phosphate (G3P) to form lysophosphatidic acid (LPA). This enzyme utilizes acyl-phosphate as fatty acyl donor, but not acyl-CoA or acyl-ACP.</text>
</comment>
<accession>A0A6N6N5N6</accession>
<dbReference type="GO" id="GO:0008654">
    <property type="term" value="P:phospholipid biosynthetic process"/>
    <property type="evidence" value="ECO:0007669"/>
    <property type="project" value="UniProtKB-UniRule"/>
</dbReference>
<evidence type="ECO:0000256" key="1">
    <source>
        <dbReference type="ARBA" id="ARBA00022475"/>
    </source>
</evidence>
<dbReference type="HAMAP" id="MF_01043">
    <property type="entry name" value="PlsY"/>
    <property type="match status" value="1"/>
</dbReference>
<reference evidence="11 12" key="1">
    <citation type="journal article" date="2017" name="Int. J. Syst. Evol. Microbiol.">
        <title>Desulfovibrio senegalensis sp. nov., a mesophilic sulfate reducer isolated from marine sediment.</title>
        <authorList>
            <person name="Thioye A."/>
            <person name="Gam Z.B.A."/>
            <person name="Mbengue M."/>
            <person name="Cayol J.L."/>
            <person name="Joseph-Bartoli M."/>
            <person name="Toure-Kane C."/>
            <person name="Labat M."/>
        </authorList>
    </citation>
    <scope>NUCLEOTIDE SEQUENCE [LARGE SCALE GENOMIC DNA]</scope>
    <source>
        <strain evidence="11 12">DSM 101509</strain>
    </source>
</reference>
<evidence type="ECO:0000313" key="12">
    <source>
        <dbReference type="Proteomes" id="UP000438699"/>
    </source>
</evidence>
<feature type="transmembrane region" description="Helical" evidence="10">
    <location>
        <begin position="6"/>
        <end position="22"/>
    </location>
</feature>
<dbReference type="PANTHER" id="PTHR30309:SF0">
    <property type="entry name" value="GLYCEROL-3-PHOSPHATE ACYLTRANSFERASE-RELATED"/>
    <property type="match status" value="1"/>
</dbReference>
<evidence type="ECO:0000256" key="4">
    <source>
        <dbReference type="ARBA" id="ARBA00022692"/>
    </source>
</evidence>
<dbReference type="NCBIfam" id="TIGR00023">
    <property type="entry name" value="glycerol-3-phosphate 1-O-acyltransferase PlsY"/>
    <property type="match status" value="1"/>
</dbReference>
<keyword evidence="2 10" id="KW-0444">Lipid biosynthesis</keyword>
<dbReference type="AlphaFoldDB" id="A0A6N6N5N6"/>
<dbReference type="RefSeq" id="WP_151149744.1">
    <property type="nucleotide sequence ID" value="NZ_WAIE01000001.1"/>
</dbReference>
<comment type="pathway">
    <text evidence="10">Lipid metabolism; phospholipid metabolism.</text>
</comment>
<feature type="transmembrane region" description="Helical" evidence="10">
    <location>
        <begin position="109"/>
        <end position="136"/>
    </location>
</feature>
<evidence type="ECO:0000256" key="10">
    <source>
        <dbReference type="HAMAP-Rule" id="MF_01043"/>
    </source>
</evidence>
<evidence type="ECO:0000256" key="9">
    <source>
        <dbReference type="ARBA" id="ARBA00023264"/>
    </source>
</evidence>
<organism evidence="11 12">
    <name type="scientific">Pseudodesulfovibrio senegalensis</name>
    <dbReference type="NCBI Taxonomy" id="1721087"/>
    <lineage>
        <taxon>Bacteria</taxon>
        <taxon>Pseudomonadati</taxon>
        <taxon>Thermodesulfobacteriota</taxon>
        <taxon>Desulfovibrionia</taxon>
        <taxon>Desulfovibrionales</taxon>
        <taxon>Desulfovibrionaceae</taxon>
    </lineage>
</organism>
<keyword evidence="11" id="KW-0012">Acyltransferase</keyword>
<comment type="caution">
    <text evidence="11">The sequence shown here is derived from an EMBL/GenBank/DDBJ whole genome shotgun (WGS) entry which is preliminary data.</text>
</comment>
<evidence type="ECO:0000256" key="2">
    <source>
        <dbReference type="ARBA" id="ARBA00022516"/>
    </source>
</evidence>
<dbReference type="OrthoDB" id="9777124at2"/>
<dbReference type="GO" id="GO:0043772">
    <property type="term" value="F:acyl-phosphate glycerol-3-phosphate acyltransferase activity"/>
    <property type="evidence" value="ECO:0007669"/>
    <property type="project" value="UniProtKB-UniRule"/>
</dbReference>
<keyword evidence="4 10" id="KW-0812">Transmembrane</keyword>
<keyword evidence="1 10" id="KW-1003">Cell membrane</keyword>
<name>A0A6N6N5N6_9BACT</name>
<comment type="subcellular location">
    <subcellularLocation>
        <location evidence="10">Cell membrane</location>
        <topology evidence="10">Multi-pass membrane protein</topology>
    </subcellularLocation>
</comment>
<dbReference type="EMBL" id="WAIE01000001">
    <property type="protein sequence ID" value="KAB1443374.1"/>
    <property type="molecule type" value="Genomic_DNA"/>
</dbReference>
<keyword evidence="12" id="KW-1185">Reference proteome</keyword>
<comment type="similarity">
    <text evidence="10">Belongs to the PlsY family.</text>
</comment>
<dbReference type="Proteomes" id="UP000438699">
    <property type="component" value="Unassembled WGS sequence"/>
</dbReference>
<evidence type="ECO:0000256" key="6">
    <source>
        <dbReference type="ARBA" id="ARBA00023098"/>
    </source>
</evidence>
<evidence type="ECO:0000256" key="8">
    <source>
        <dbReference type="ARBA" id="ARBA00023209"/>
    </source>
</evidence>
<proteinExistence type="inferred from homology"/>
<dbReference type="SMART" id="SM01207">
    <property type="entry name" value="G3P_acyltransf"/>
    <property type="match status" value="1"/>
</dbReference>
<keyword evidence="5 10" id="KW-1133">Transmembrane helix</keyword>
<evidence type="ECO:0000256" key="5">
    <source>
        <dbReference type="ARBA" id="ARBA00022989"/>
    </source>
</evidence>
<evidence type="ECO:0000256" key="7">
    <source>
        <dbReference type="ARBA" id="ARBA00023136"/>
    </source>
</evidence>
<keyword evidence="6 10" id="KW-0443">Lipid metabolism</keyword>
<comment type="subunit">
    <text evidence="10">Probably interacts with PlsX.</text>
</comment>
<dbReference type="EC" id="2.3.1.275" evidence="10"/>
<dbReference type="Pfam" id="PF02660">
    <property type="entry name" value="G3P_acyltransf"/>
    <property type="match status" value="1"/>
</dbReference>
<evidence type="ECO:0000256" key="3">
    <source>
        <dbReference type="ARBA" id="ARBA00022679"/>
    </source>
</evidence>
<keyword evidence="8 10" id="KW-0594">Phospholipid biosynthesis</keyword>
<dbReference type="InterPro" id="IPR003811">
    <property type="entry name" value="G3P_acylTferase_PlsY"/>
</dbReference>
<keyword evidence="9 10" id="KW-1208">Phospholipid metabolism</keyword>
<keyword evidence="7 10" id="KW-0472">Membrane</keyword>
<dbReference type="PANTHER" id="PTHR30309">
    <property type="entry name" value="INNER MEMBRANE PROTEIN YGIH"/>
    <property type="match status" value="1"/>
</dbReference>
<feature type="transmembrane region" description="Helical" evidence="10">
    <location>
        <begin position="51"/>
        <end position="69"/>
    </location>
</feature>
<comment type="catalytic activity">
    <reaction evidence="10">
        <text>an acyl phosphate + sn-glycerol 3-phosphate = a 1-acyl-sn-glycero-3-phosphate + phosphate</text>
        <dbReference type="Rhea" id="RHEA:34075"/>
        <dbReference type="ChEBI" id="CHEBI:43474"/>
        <dbReference type="ChEBI" id="CHEBI:57597"/>
        <dbReference type="ChEBI" id="CHEBI:57970"/>
        <dbReference type="ChEBI" id="CHEBI:59918"/>
        <dbReference type="EC" id="2.3.1.275"/>
    </reaction>
</comment>
<evidence type="ECO:0000313" key="11">
    <source>
        <dbReference type="EMBL" id="KAB1443374.1"/>
    </source>
</evidence>
<protein>
    <recommendedName>
        <fullName evidence="10">Glycerol-3-phosphate acyltransferase</fullName>
    </recommendedName>
    <alternativeName>
        <fullName evidence="10">Acyl-PO4 G3P acyltransferase</fullName>
    </alternativeName>
    <alternativeName>
        <fullName evidence="10">Acyl-phosphate--glycerol-3-phosphate acyltransferase</fullName>
    </alternativeName>
    <alternativeName>
        <fullName evidence="10">G3P acyltransferase</fullName>
        <shortName evidence="10">GPAT</shortName>
        <ecNumber evidence="10">2.3.1.275</ecNumber>
    </alternativeName>
    <alternativeName>
        <fullName evidence="10">Lysophosphatidic acid synthase</fullName>
        <shortName evidence="10">LPA synthase</shortName>
    </alternativeName>
</protein>
<feature type="transmembrane region" description="Helical" evidence="10">
    <location>
        <begin position="75"/>
        <end position="97"/>
    </location>
</feature>
<feature type="transmembrane region" description="Helical" evidence="10">
    <location>
        <begin position="142"/>
        <end position="173"/>
    </location>
</feature>